<feature type="compositionally biased region" description="Low complexity" evidence="1">
    <location>
        <begin position="345"/>
        <end position="359"/>
    </location>
</feature>
<keyword evidence="3" id="KW-1185">Reference proteome</keyword>
<name>A0ABR1LIS0_9PEZI</name>
<reference evidence="2 3" key="1">
    <citation type="submission" date="2024-04" db="EMBL/GenBank/DDBJ databases">
        <title>Phyllosticta paracitricarpa is synonymous to the EU quarantine fungus P. citricarpa based on phylogenomic analyses.</title>
        <authorList>
            <consortium name="Lawrence Berkeley National Laboratory"/>
            <person name="Van Ingen-Buijs V.A."/>
            <person name="Van Westerhoven A.C."/>
            <person name="Haridas S."/>
            <person name="Skiadas P."/>
            <person name="Martin F."/>
            <person name="Groenewald J.Z."/>
            <person name="Crous P.W."/>
            <person name="Seidl M.F."/>
        </authorList>
    </citation>
    <scope>NUCLEOTIDE SEQUENCE [LARGE SCALE GENOMIC DNA]</scope>
    <source>
        <strain evidence="2 3">CBS 122670</strain>
    </source>
</reference>
<evidence type="ECO:0000313" key="3">
    <source>
        <dbReference type="Proteomes" id="UP001365128"/>
    </source>
</evidence>
<feature type="compositionally biased region" description="Basic and acidic residues" evidence="1">
    <location>
        <begin position="289"/>
        <end position="301"/>
    </location>
</feature>
<protein>
    <submittedName>
        <fullName evidence="2">Uncharacterized protein</fullName>
    </submittedName>
</protein>
<evidence type="ECO:0000256" key="1">
    <source>
        <dbReference type="SAM" id="MobiDB-lite"/>
    </source>
</evidence>
<dbReference type="EMBL" id="JBBPDW010000041">
    <property type="protein sequence ID" value="KAK7534634.1"/>
    <property type="molecule type" value="Genomic_DNA"/>
</dbReference>
<sequence>MEPWQSWALTLVLGAAAYYYYSLNSRKNVVRPARASSFSEETPARATRKRDEPKPKRKPDAANKKKDQEAANKAPAIVSQAAAEEEQDQDKQWAHQLAGLKKGTSLAPPERKNVHSKTVKQRAADVDRGLTSGSSTNGADADAETSPAHSPALNAAAGGVADMLEEAAPGPSVLRLTEPTNPVAQKKTQKKAAPEPKESKKQRQNRKKVEQEKAIREEAEAARRVQLEQQRRTAREARGEPAKNGIGAAPASNAWTAKRENTSNGNGPLLDTFEPQATNSRSSAPSGKSWERDLPSEEEQMRMAMADSGWNTVEKGKKGKKKTANAEPEAVSAKETPEVQSLALTDTSNTSRSNTMSTDNEVKPSGLGASAVSVDYMRGDIGSHPQDSDWAVV</sequence>
<feature type="compositionally biased region" description="Basic and acidic residues" evidence="1">
    <location>
        <begin position="192"/>
        <end position="241"/>
    </location>
</feature>
<evidence type="ECO:0000313" key="2">
    <source>
        <dbReference type="EMBL" id="KAK7534634.1"/>
    </source>
</evidence>
<dbReference type="Proteomes" id="UP001365128">
    <property type="component" value="Unassembled WGS sequence"/>
</dbReference>
<accession>A0ABR1LIS0</accession>
<comment type="caution">
    <text evidence="2">The sequence shown here is derived from an EMBL/GenBank/DDBJ whole genome shotgun (WGS) entry which is preliminary data.</text>
</comment>
<organism evidence="2 3">
    <name type="scientific">Phyllosticta citricarpa</name>
    <dbReference type="NCBI Taxonomy" id="55181"/>
    <lineage>
        <taxon>Eukaryota</taxon>
        <taxon>Fungi</taxon>
        <taxon>Dikarya</taxon>
        <taxon>Ascomycota</taxon>
        <taxon>Pezizomycotina</taxon>
        <taxon>Dothideomycetes</taxon>
        <taxon>Dothideomycetes incertae sedis</taxon>
        <taxon>Botryosphaeriales</taxon>
        <taxon>Phyllostictaceae</taxon>
        <taxon>Phyllosticta</taxon>
    </lineage>
</organism>
<feature type="region of interest" description="Disordered" evidence="1">
    <location>
        <begin position="30"/>
        <end position="367"/>
    </location>
</feature>
<feature type="compositionally biased region" description="Basic and acidic residues" evidence="1">
    <location>
        <begin position="49"/>
        <end position="70"/>
    </location>
</feature>
<proteinExistence type="predicted"/>
<feature type="compositionally biased region" description="Polar residues" evidence="1">
    <location>
        <begin position="275"/>
        <end position="286"/>
    </location>
</feature>
<gene>
    <name evidence="2" type="ORF">IWX46DRAFT_303955</name>
</gene>